<name>A0ABD1N5Q7_9FABA</name>
<evidence type="ECO:0000313" key="3">
    <source>
        <dbReference type="Proteomes" id="UP001603857"/>
    </source>
</evidence>
<gene>
    <name evidence="2" type="ORF">Fmac_004719</name>
</gene>
<comment type="caution">
    <text evidence="2">The sequence shown here is derived from an EMBL/GenBank/DDBJ whole genome shotgun (WGS) entry which is preliminary data.</text>
</comment>
<dbReference type="EMBL" id="JBGMDY010000002">
    <property type="protein sequence ID" value="KAL2343434.1"/>
    <property type="molecule type" value="Genomic_DNA"/>
</dbReference>
<evidence type="ECO:0000313" key="2">
    <source>
        <dbReference type="EMBL" id="KAL2343434.1"/>
    </source>
</evidence>
<organism evidence="2 3">
    <name type="scientific">Flemingia macrophylla</name>
    <dbReference type="NCBI Taxonomy" id="520843"/>
    <lineage>
        <taxon>Eukaryota</taxon>
        <taxon>Viridiplantae</taxon>
        <taxon>Streptophyta</taxon>
        <taxon>Embryophyta</taxon>
        <taxon>Tracheophyta</taxon>
        <taxon>Spermatophyta</taxon>
        <taxon>Magnoliopsida</taxon>
        <taxon>eudicotyledons</taxon>
        <taxon>Gunneridae</taxon>
        <taxon>Pentapetalae</taxon>
        <taxon>rosids</taxon>
        <taxon>fabids</taxon>
        <taxon>Fabales</taxon>
        <taxon>Fabaceae</taxon>
        <taxon>Papilionoideae</taxon>
        <taxon>50 kb inversion clade</taxon>
        <taxon>NPAAA clade</taxon>
        <taxon>indigoferoid/millettioid clade</taxon>
        <taxon>Phaseoleae</taxon>
        <taxon>Flemingia</taxon>
    </lineage>
</organism>
<keyword evidence="1" id="KW-0812">Transmembrane</keyword>
<protein>
    <recommendedName>
        <fullName evidence="4">Secreted protein</fullName>
    </recommendedName>
</protein>
<dbReference type="Proteomes" id="UP001603857">
    <property type="component" value="Unassembled WGS sequence"/>
</dbReference>
<evidence type="ECO:0008006" key="4">
    <source>
        <dbReference type="Google" id="ProtNLM"/>
    </source>
</evidence>
<evidence type="ECO:0000256" key="1">
    <source>
        <dbReference type="SAM" id="Phobius"/>
    </source>
</evidence>
<proteinExistence type="predicted"/>
<accession>A0ABD1N5Q7</accession>
<keyword evidence="1" id="KW-0472">Membrane</keyword>
<feature type="transmembrane region" description="Helical" evidence="1">
    <location>
        <begin position="37"/>
        <end position="57"/>
    </location>
</feature>
<dbReference type="AlphaFoldDB" id="A0ABD1N5Q7"/>
<keyword evidence="1" id="KW-1133">Transmembrane helix</keyword>
<keyword evidence="3" id="KW-1185">Reference proteome</keyword>
<feature type="transmembrane region" description="Helical" evidence="1">
    <location>
        <begin position="6"/>
        <end position="25"/>
    </location>
</feature>
<reference evidence="2 3" key="1">
    <citation type="submission" date="2024-08" db="EMBL/GenBank/DDBJ databases">
        <title>Insights into the chromosomal genome structure of Flemingia macrophylla.</title>
        <authorList>
            <person name="Ding Y."/>
            <person name="Zhao Y."/>
            <person name="Bi W."/>
            <person name="Wu M."/>
            <person name="Zhao G."/>
            <person name="Gong Y."/>
            <person name="Li W."/>
            <person name="Zhang P."/>
        </authorList>
    </citation>
    <scope>NUCLEOTIDE SEQUENCE [LARGE SCALE GENOMIC DNA]</scope>
    <source>
        <strain evidence="2">DYQJB</strain>
        <tissue evidence="2">Leaf</tissue>
    </source>
</reference>
<sequence>MLSLSLFLFNFCKILLLLLCFSVLLDLKSFVSDPASLLSMWTVAGGLNFVHCAWSSALCMETVAFSVVGGGARLGDDLNASSNRRTA</sequence>